<reference evidence="2 3" key="1">
    <citation type="journal article" date="2018" name="BMC Genomics">
        <title>Genomic evidence for intraspecific hybridization in a clonal and extremely halotolerant yeast.</title>
        <authorList>
            <person name="Gostincar C."/>
            <person name="Stajich J.E."/>
            <person name="Zupancic J."/>
            <person name="Zalar P."/>
            <person name="Gunde-Cimerman N."/>
        </authorList>
    </citation>
    <scope>NUCLEOTIDE SEQUENCE [LARGE SCALE GENOMIC DNA]</scope>
    <source>
        <strain evidence="2 3">EXF-2788</strain>
    </source>
</reference>
<dbReference type="InterPro" id="IPR051678">
    <property type="entry name" value="AGP_Transferase"/>
</dbReference>
<proteinExistence type="predicted"/>
<protein>
    <recommendedName>
        <fullName evidence="1">Aminoglycoside phosphotransferase domain-containing protein</fullName>
    </recommendedName>
</protein>
<evidence type="ECO:0000313" key="2">
    <source>
        <dbReference type="EMBL" id="RMY83554.1"/>
    </source>
</evidence>
<comment type="caution">
    <text evidence="2">The sequence shown here is derived from an EMBL/GenBank/DDBJ whole genome shotgun (WGS) entry which is preliminary data.</text>
</comment>
<name>A0A3M7F593_HORWE</name>
<dbReference type="PANTHER" id="PTHR21310">
    <property type="entry name" value="AMINOGLYCOSIDE PHOSPHOTRANSFERASE-RELATED-RELATED"/>
    <property type="match status" value="1"/>
</dbReference>
<dbReference type="SUPFAM" id="SSF56112">
    <property type="entry name" value="Protein kinase-like (PK-like)"/>
    <property type="match status" value="1"/>
</dbReference>
<dbReference type="OrthoDB" id="4177236at2759"/>
<dbReference type="PANTHER" id="PTHR21310:SF48">
    <property type="entry name" value="AMINOGLYCOSIDE PHOSPHOTRANSFERASE DOMAIN-CONTAINING PROTEIN"/>
    <property type="match status" value="1"/>
</dbReference>
<organism evidence="2 3">
    <name type="scientific">Hortaea werneckii</name>
    <name type="common">Black yeast</name>
    <name type="synonym">Cladosporium werneckii</name>
    <dbReference type="NCBI Taxonomy" id="91943"/>
    <lineage>
        <taxon>Eukaryota</taxon>
        <taxon>Fungi</taxon>
        <taxon>Dikarya</taxon>
        <taxon>Ascomycota</taxon>
        <taxon>Pezizomycotina</taxon>
        <taxon>Dothideomycetes</taxon>
        <taxon>Dothideomycetidae</taxon>
        <taxon>Mycosphaerellales</taxon>
        <taxon>Teratosphaeriaceae</taxon>
        <taxon>Hortaea</taxon>
    </lineage>
</organism>
<dbReference type="Pfam" id="PF01636">
    <property type="entry name" value="APH"/>
    <property type="match status" value="1"/>
</dbReference>
<accession>A0A3M7F593</accession>
<dbReference type="Proteomes" id="UP000268823">
    <property type="component" value="Unassembled WGS sequence"/>
</dbReference>
<sequence>MASKLVLPYYAPDLPSTLPTEAEIENASDLRVYCFKDVDLLEGDNMIFVRDSTNIRIPRVYAMYTNATTSNNYIVTERIRGKTLQSQWSFLEETDKQSIIKDLQSNFMDLRKLTPPNPSCYGSLDRWPLQDMVFFPAEPGPKLNGPFDSHEDFIEAMIEKYIRDGGPVFRAEYYRQCLPKILCRCDSLFTHGDLQRKNVMVEKDQGGSGWKVTILDWEFSGWYPSYWEYSMAFCALGKWDDDWCLHLRRILEPADSEAAWVKPIRLEMFE</sequence>
<dbReference type="EMBL" id="QWIR01000178">
    <property type="protein sequence ID" value="RMY83554.1"/>
    <property type="molecule type" value="Genomic_DNA"/>
</dbReference>
<feature type="domain" description="Aminoglycoside phosphotransferase" evidence="1">
    <location>
        <begin position="55"/>
        <end position="240"/>
    </location>
</feature>
<evidence type="ECO:0000313" key="3">
    <source>
        <dbReference type="Proteomes" id="UP000268823"/>
    </source>
</evidence>
<dbReference type="InterPro" id="IPR011009">
    <property type="entry name" value="Kinase-like_dom_sf"/>
</dbReference>
<evidence type="ECO:0000259" key="1">
    <source>
        <dbReference type="Pfam" id="PF01636"/>
    </source>
</evidence>
<dbReference type="Gene3D" id="3.90.1200.10">
    <property type="match status" value="1"/>
</dbReference>
<gene>
    <name evidence="2" type="ORF">D0861_07375</name>
</gene>
<dbReference type="VEuPathDB" id="FungiDB:BTJ68_07109"/>
<dbReference type="AlphaFoldDB" id="A0A3M7F593"/>
<dbReference type="InterPro" id="IPR002575">
    <property type="entry name" value="Aminoglycoside_PTrfase"/>
</dbReference>